<dbReference type="KEGG" id="fjo:Fjoh_4205"/>
<feature type="domain" description="XdhC Rossmann" evidence="2">
    <location>
        <begin position="208"/>
        <end position="352"/>
    </location>
</feature>
<evidence type="ECO:0000259" key="2">
    <source>
        <dbReference type="Pfam" id="PF13478"/>
    </source>
</evidence>
<organism evidence="3 4">
    <name type="scientific">Flavobacterium johnsoniae (strain ATCC 17061 / DSM 2064 / JCM 8514 / BCRC 14874 / CCUG 350202 / NBRC 14942 / NCIMB 11054 / UW101)</name>
    <name type="common">Cytophaga johnsonae</name>
    <dbReference type="NCBI Taxonomy" id="376686"/>
    <lineage>
        <taxon>Bacteria</taxon>
        <taxon>Pseudomonadati</taxon>
        <taxon>Bacteroidota</taxon>
        <taxon>Flavobacteriia</taxon>
        <taxon>Flavobacteriales</taxon>
        <taxon>Flavobacteriaceae</taxon>
        <taxon>Flavobacterium</taxon>
    </lineage>
</organism>
<evidence type="ECO:0000313" key="3">
    <source>
        <dbReference type="EMBL" id="ABQ07213.1"/>
    </source>
</evidence>
<dbReference type="InterPro" id="IPR027051">
    <property type="entry name" value="XdhC_Rossmann_dom"/>
</dbReference>
<evidence type="ECO:0000313" key="4">
    <source>
        <dbReference type="Proteomes" id="UP000006694"/>
    </source>
</evidence>
<keyword evidence="4" id="KW-1185">Reference proteome</keyword>
<evidence type="ECO:0000259" key="1">
    <source>
        <dbReference type="Pfam" id="PF02625"/>
    </source>
</evidence>
<dbReference type="Pfam" id="PF13478">
    <property type="entry name" value="XdhC_C"/>
    <property type="match status" value="1"/>
</dbReference>
<reference evidence="3 4" key="1">
    <citation type="journal article" date="2009" name="Appl. Environ. Microbiol.">
        <title>Novel features of the polysaccharide-digesting gliding bacterium Flavobacterium johnsoniae as revealed by genome sequence analysis.</title>
        <authorList>
            <person name="McBride M.J."/>
            <person name="Xie G."/>
            <person name="Martens E.C."/>
            <person name="Lapidus A."/>
            <person name="Henrissat B."/>
            <person name="Rhodes R.G."/>
            <person name="Goltsman E."/>
            <person name="Wang W."/>
            <person name="Xu J."/>
            <person name="Hunnicutt D.W."/>
            <person name="Staroscik A.M."/>
            <person name="Hoover T.R."/>
            <person name="Cheng Y.Q."/>
            <person name="Stein J.L."/>
        </authorList>
    </citation>
    <scope>NUCLEOTIDE SEQUENCE [LARGE SCALE GENOMIC DNA]</scope>
    <source>
        <strain evidence="4">ATCC 17061 / DSM 2064 / JCM 8514 / BCRC 14874 / CCUG 350202 / NBRC 14942 / NCIMB 11054 / UW101</strain>
    </source>
</reference>
<sequence length="379" mass="41943">MNIIFMKEISEILKAYSQAKSEGKKTALATVVKVEGSSYRQPGARMLVTEDGQLTGAISGGCLEGDALRKALLSINQKQNKLITYNTNNEDDIELGLQLGCNGIVHILFEYINDEIPNNPIQLLQQLELERKEAVIVTVFSLKRNAHQIGTALFFRKESPVLSCNNDIPDLISDVNEVMQTKTSAVKKLPGENSTEALIEYIKPVISLVIAGAGNDVQPLVKMASILGWKVIIGDGRATHAVSKRFPKADKVNAVKPEQFLEDILIDDQTYFVLMTHNYKYDLAVLKMLFETSCQYIGILGPKTKLQRMLNDLQNEGIKISEEQLKRIYSPIGLDIGAETSEEIALSIVSEIKAFATGKTGTSLKFKTGKIHDEIHYGE</sequence>
<proteinExistence type="predicted"/>
<dbReference type="EMBL" id="CP000685">
    <property type="protein sequence ID" value="ABQ07213.1"/>
    <property type="molecule type" value="Genomic_DNA"/>
</dbReference>
<dbReference type="GO" id="GO:0000286">
    <property type="term" value="F:alanine dehydrogenase activity"/>
    <property type="evidence" value="ECO:0007669"/>
    <property type="project" value="UniProtKB-EC"/>
</dbReference>
<dbReference type="eggNOG" id="COG1975">
    <property type="taxonomic scope" value="Bacteria"/>
</dbReference>
<dbReference type="PANTHER" id="PTHR30388:SF6">
    <property type="entry name" value="XANTHINE DEHYDROGENASE SUBUNIT A-RELATED"/>
    <property type="match status" value="1"/>
</dbReference>
<dbReference type="AlphaFoldDB" id="A5FC52"/>
<accession>A5FC52</accession>
<dbReference type="PANTHER" id="PTHR30388">
    <property type="entry name" value="ALDEHYDE OXIDOREDUCTASE MOLYBDENUM COFACTOR ASSEMBLY PROTEIN"/>
    <property type="match status" value="1"/>
</dbReference>
<dbReference type="Gene3D" id="3.40.50.720">
    <property type="entry name" value="NAD(P)-binding Rossmann-like Domain"/>
    <property type="match status" value="1"/>
</dbReference>
<dbReference type="InterPro" id="IPR003777">
    <property type="entry name" value="XdhC_CoxI"/>
</dbReference>
<protein>
    <submittedName>
        <fullName evidence="3">Alanine dehydrogenase</fullName>
        <ecNumber evidence="3">1.4.1.1</ecNumber>
    </submittedName>
</protein>
<dbReference type="RefSeq" id="WP_012026179.1">
    <property type="nucleotide sequence ID" value="NC_009441.1"/>
</dbReference>
<keyword evidence="3" id="KW-0560">Oxidoreductase</keyword>
<dbReference type="Proteomes" id="UP000006694">
    <property type="component" value="Chromosome"/>
</dbReference>
<dbReference type="EC" id="1.4.1.1" evidence="3"/>
<name>A5FC52_FLAJ1</name>
<gene>
    <name evidence="3" type="ordered locus">Fjoh_4205</name>
</gene>
<feature type="domain" description="XdhC- CoxI" evidence="1">
    <location>
        <begin position="21"/>
        <end position="85"/>
    </location>
</feature>
<dbReference type="STRING" id="376686.Fjoh_4205"/>
<dbReference type="HOGENOM" id="CLU_041115_1_1_10"/>
<dbReference type="GeneID" id="31767121"/>
<dbReference type="Pfam" id="PF02625">
    <property type="entry name" value="XdhC_CoxI"/>
    <property type="match status" value="1"/>
</dbReference>
<dbReference type="InterPro" id="IPR052698">
    <property type="entry name" value="MoCofactor_Util/Proc"/>
</dbReference>